<feature type="signal peptide" evidence="4">
    <location>
        <begin position="1"/>
        <end position="23"/>
    </location>
</feature>
<feature type="domain" description="VWFD" evidence="5">
    <location>
        <begin position="391"/>
        <end position="566"/>
    </location>
</feature>
<dbReference type="Pfam" id="PF08742">
    <property type="entry name" value="C8"/>
    <property type="match status" value="2"/>
</dbReference>
<dbReference type="SMART" id="SM00832">
    <property type="entry name" value="C8"/>
    <property type="match status" value="2"/>
</dbReference>
<dbReference type="EMBL" id="CADEAL010004148">
    <property type="protein sequence ID" value="CAB1452926.1"/>
    <property type="molecule type" value="Genomic_DNA"/>
</dbReference>
<dbReference type="FunFam" id="2.10.25.10:FF:000674">
    <property type="entry name" value="Mucin-2"/>
    <property type="match status" value="1"/>
</dbReference>
<organism evidence="6 7">
    <name type="scientific">Pleuronectes platessa</name>
    <name type="common">European plaice</name>
    <dbReference type="NCBI Taxonomy" id="8262"/>
    <lineage>
        <taxon>Eukaryota</taxon>
        <taxon>Metazoa</taxon>
        <taxon>Chordata</taxon>
        <taxon>Craniata</taxon>
        <taxon>Vertebrata</taxon>
        <taxon>Euteleostomi</taxon>
        <taxon>Actinopterygii</taxon>
        <taxon>Neopterygii</taxon>
        <taxon>Teleostei</taxon>
        <taxon>Neoteleostei</taxon>
        <taxon>Acanthomorphata</taxon>
        <taxon>Carangaria</taxon>
        <taxon>Pleuronectiformes</taxon>
        <taxon>Pleuronectoidei</taxon>
        <taxon>Pleuronectidae</taxon>
        <taxon>Pleuronectes</taxon>
    </lineage>
</organism>
<evidence type="ECO:0000313" key="7">
    <source>
        <dbReference type="Proteomes" id="UP001153269"/>
    </source>
</evidence>
<name>A0A9N7Z760_PLEPL</name>
<dbReference type="Gene3D" id="2.10.25.10">
    <property type="entry name" value="Laminin"/>
    <property type="match status" value="2"/>
</dbReference>
<feature type="chain" id="PRO_5040119068" description="VWFD domain-containing protein" evidence="4">
    <location>
        <begin position="24"/>
        <end position="742"/>
    </location>
</feature>
<dbReference type="PANTHER" id="PTHR11339">
    <property type="entry name" value="EXTRACELLULAR MATRIX GLYCOPROTEIN RELATED"/>
    <property type="match status" value="1"/>
</dbReference>
<proteinExistence type="predicted"/>
<evidence type="ECO:0000313" key="6">
    <source>
        <dbReference type="EMBL" id="CAB1452926.1"/>
    </source>
</evidence>
<dbReference type="Pfam" id="PF00094">
    <property type="entry name" value="VWD"/>
    <property type="match status" value="2"/>
</dbReference>
<dbReference type="InterPro" id="IPR001846">
    <property type="entry name" value="VWF_type-D"/>
</dbReference>
<keyword evidence="1" id="KW-0677">Repeat</keyword>
<dbReference type="GO" id="GO:0031012">
    <property type="term" value="C:extracellular matrix"/>
    <property type="evidence" value="ECO:0007669"/>
    <property type="project" value="TreeGrafter"/>
</dbReference>
<keyword evidence="7" id="KW-1185">Reference proteome</keyword>
<keyword evidence="2" id="KW-1015">Disulfide bond</keyword>
<evidence type="ECO:0000259" key="5">
    <source>
        <dbReference type="PROSITE" id="PS51233"/>
    </source>
</evidence>
<evidence type="ECO:0000256" key="4">
    <source>
        <dbReference type="SAM" id="SignalP"/>
    </source>
</evidence>
<dbReference type="PANTHER" id="PTHR11339:SF408">
    <property type="entry name" value="MUCIN-5B"/>
    <property type="match status" value="1"/>
</dbReference>
<dbReference type="InterPro" id="IPR001007">
    <property type="entry name" value="VWF_dom"/>
</dbReference>
<evidence type="ECO:0000256" key="3">
    <source>
        <dbReference type="ARBA" id="ARBA00023180"/>
    </source>
</evidence>
<dbReference type="PROSITE" id="PS51233">
    <property type="entry name" value="VWFD"/>
    <property type="match status" value="2"/>
</dbReference>
<dbReference type="AlphaFoldDB" id="A0A9N7Z760"/>
<keyword evidence="4" id="KW-0732">Signal</keyword>
<comment type="caution">
    <text evidence="6">The sequence shown here is derived from an EMBL/GenBank/DDBJ whole genome shotgun (WGS) entry which is preliminary data.</text>
</comment>
<dbReference type="SMART" id="SM00216">
    <property type="entry name" value="VWD"/>
    <property type="match status" value="2"/>
</dbReference>
<evidence type="ECO:0000256" key="1">
    <source>
        <dbReference type="ARBA" id="ARBA00022737"/>
    </source>
</evidence>
<dbReference type="Proteomes" id="UP001153269">
    <property type="component" value="Unassembled WGS sequence"/>
</dbReference>
<dbReference type="GO" id="GO:0005615">
    <property type="term" value="C:extracellular space"/>
    <property type="evidence" value="ECO:0007669"/>
    <property type="project" value="TreeGrafter"/>
</dbReference>
<dbReference type="InterPro" id="IPR050780">
    <property type="entry name" value="Mucin_vWF_Thrombospondin_sf"/>
</dbReference>
<accession>A0A9N7Z760</accession>
<dbReference type="Pfam" id="PF01826">
    <property type="entry name" value="TIL"/>
    <property type="match status" value="1"/>
</dbReference>
<gene>
    <name evidence="6" type="ORF">PLEPLA_LOCUS40676</name>
</gene>
<feature type="domain" description="VWFD" evidence="5">
    <location>
        <begin position="47"/>
        <end position="221"/>
    </location>
</feature>
<dbReference type="InterPro" id="IPR036084">
    <property type="entry name" value="Ser_inhib-like_sf"/>
</dbReference>
<evidence type="ECO:0000256" key="2">
    <source>
        <dbReference type="ARBA" id="ARBA00023157"/>
    </source>
</evidence>
<dbReference type="SMART" id="SM00215">
    <property type="entry name" value="VWC_out"/>
    <property type="match status" value="1"/>
</dbReference>
<dbReference type="SUPFAM" id="SSF57567">
    <property type="entry name" value="Serine protease inhibitors"/>
    <property type="match status" value="2"/>
</dbReference>
<dbReference type="CDD" id="cd19941">
    <property type="entry name" value="TIL"/>
    <property type="match status" value="2"/>
</dbReference>
<dbReference type="InterPro" id="IPR002919">
    <property type="entry name" value="TIL_dom"/>
</dbReference>
<protein>
    <recommendedName>
        <fullName evidence="5">VWFD domain-containing protein</fullName>
    </recommendedName>
</protein>
<dbReference type="InterPro" id="IPR014853">
    <property type="entry name" value="VWF/SSPO/ZAN-like_Cys-rich_dom"/>
</dbReference>
<reference evidence="6" key="1">
    <citation type="submission" date="2020-03" db="EMBL/GenBank/DDBJ databases">
        <authorList>
            <person name="Weist P."/>
        </authorList>
    </citation>
    <scope>NUCLEOTIDE SEQUENCE</scope>
</reference>
<sequence>MGTTGLQCALGLIYLMLLVGSLTQTVNIIAPTDKISVNSANASHIDRVCSTWGHYHFKTFDGRFFQLASTCNHVLAYQCRDDFENFNIQLRRKIDGTSVTISNIVLKLEGTVVELSNNAVIVNGKIVSLPFVTFGVTVKGTTSSITVEARLGIMAIWNLDDSLDIEIDDKYKNQVCGLCGNFDGLSNGSDESEQDSAENFLVDDPSEACEEPELSAVESCGDKDYCDQMFITAPFSDCKDRLDVESFSKACMADLCNSANDSASILCQTISEYSRECIHAGGKPQQWRNESFCYKECPYKMTFLECSSACPNTCSTPQASQTCDSHCHDGCSCPAGKVFDDISDSGCIVQSECACLYNNKVYQSGESYNHSCRSCECQGGKWNCIEENCPGTCSVEGGAHINTFDEKVYTFHGDCSYILAKQADGSLFTMLVDLLKCGKSDKHTCLKAVTLSLYNNSLVVKIQESGQVSINNIPSQLPLFTPDLGVFKPSSFYMVISTKVGFQIMVQLVPLMQVFITANPSLKGTISGLCGNFNDKVTDDFKVMSGLVEGTAASFANTWKTRANCKDIITNYGHPCSNGIKTEGYAQYSCSKLTDPEGVFAPCHSAISPTSYKDNCMYDSCNCDKSEVCMCAAISSYVYACSAAGIHLTGWRSTICGKFSESCPVGTAYAYNMTSCMRTCRSLSQTDYSCQLGFPRVDGCGCNEGTYLNEEKKCVARSSCPCYDKDSIIPAKQTFTKDEHTW</sequence>
<keyword evidence="3" id="KW-0325">Glycoprotein</keyword>